<evidence type="ECO:0000313" key="7">
    <source>
        <dbReference type="EMBL" id="KUE75687.1"/>
    </source>
</evidence>
<keyword evidence="3" id="KW-0238">DNA-binding</keyword>
<feature type="modified residue" description="4-aspartylphosphate" evidence="5">
    <location>
        <position position="55"/>
    </location>
</feature>
<dbReference type="Proteomes" id="UP000053433">
    <property type="component" value="Unassembled WGS sequence"/>
</dbReference>
<comment type="function">
    <text evidence="4">May play the central regulatory role in sporulation. It may be an element of the effector pathway responsible for the activation of sporulation genes in response to nutritional stress. Spo0A may act in concert with spo0H (a sigma factor) to control the expression of some genes that are critical to the sporulation process.</text>
</comment>
<dbReference type="InterPro" id="IPR051552">
    <property type="entry name" value="HptR"/>
</dbReference>
<dbReference type="PROSITE" id="PS50110">
    <property type="entry name" value="RESPONSE_REGULATORY"/>
    <property type="match status" value="1"/>
</dbReference>
<dbReference type="CDD" id="cd17536">
    <property type="entry name" value="REC_YesN-like"/>
    <property type="match status" value="1"/>
</dbReference>
<evidence type="ECO:0000256" key="4">
    <source>
        <dbReference type="ARBA" id="ARBA00024867"/>
    </source>
</evidence>
<dbReference type="AlphaFoldDB" id="A0A0W7TPE8"/>
<comment type="caution">
    <text evidence="7">The sequence shown here is derived from an EMBL/GenBank/DDBJ whole genome shotgun (WGS) entry which is preliminary data.</text>
</comment>
<evidence type="ECO:0000313" key="8">
    <source>
        <dbReference type="Proteomes" id="UP000053433"/>
    </source>
</evidence>
<evidence type="ECO:0000259" key="6">
    <source>
        <dbReference type="PROSITE" id="PS50110"/>
    </source>
</evidence>
<dbReference type="InterPro" id="IPR001789">
    <property type="entry name" value="Sig_transdc_resp-reg_receiver"/>
</dbReference>
<name>A0A0W7TPE8_9FIRM</name>
<sequence length="394" mass="44543">MYKAIIADDEETVRRGLVTHFNWGKHGVEVAGVFDDGVPALDFVRRNEVDIIVTDVRMSHMDGITLAKNVLESYPGVKIIFISGYADVGYLRDALKMEAVDYILKSIDIDELDAVITKVVAMLDQRSSQQLALEDMARKLEQSMPLLRQRRLCDLLQNNDESEEDILQSIEFLGIPLNSQTHYAVLVLRLQPKSKWLTMGSMPEKDRITFSMALEELFARVLAEYGVNVVFKGRLSEYIAILDVEHDEYEEDLLSVAEHLQARIRSEMKLDTMIGISEPFRGLRSVRSAYANACEAISRCYLIGKDIPISIKKYEDDGSGRTLREQAEKEICDSILNGDTAAVHLALERAVAGIRALPGEDEQQNFMLFLLLLPTRLMTNMRTENMGPMPHTLN</sequence>
<dbReference type="InterPro" id="IPR011006">
    <property type="entry name" value="CheY-like_superfamily"/>
</dbReference>
<keyword evidence="2" id="KW-0963">Cytoplasm</keyword>
<evidence type="ECO:0000256" key="1">
    <source>
        <dbReference type="ARBA" id="ARBA00018672"/>
    </source>
</evidence>
<dbReference type="SUPFAM" id="SSF52172">
    <property type="entry name" value="CheY-like"/>
    <property type="match status" value="1"/>
</dbReference>
<dbReference type="EMBL" id="LMUA01000017">
    <property type="protein sequence ID" value="KUE75687.1"/>
    <property type="molecule type" value="Genomic_DNA"/>
</dbReference>
<evidence type="ECO:0000256" key="2">
    <source>
        <dbReference type="ARBA" id="ARBA00022490"/>
    </source>
</evidence>
<proteinExistence type="predicted"/>
<dbReference type="Gene3D" id="3.40.50.2300">
    <property type="match status" value="1"/>
</dbReference>
<dbReference type="PANTHER" id="PTHR42713:SF3">
    <property type="entry name" value="TRANSCRIPTIONAL REGULATORY PROTEIN HPTR"/>
    <property type="match status" value="1"/>
</dbReference>
<dbReference type="SMART" id="SM00448">
    <property type="entry name" value="REC"/>
    <property type="match status" value="1"/>
</dbReference>
<dbReference type="RefSeq" id="WP_058723439.1">
    <property type="nucleotide sequence ID" value="NZ_LMUA01000017.1"/>
</dbReference>
<feature type="domain" description="Response regulatory" evidence="6">
    <location>
        <begin position="3"/>
        <end position="120"/>
    </location>
</feature>
<evidence type="ECO:0000256" key="5">
    <source>
        <dbReference type="PROSITE-ProRule" id="PRU00169"/>
    </source>
</evidence>
<dbReference type="InterPro" id="IPR041522">
    <property type="entry name" value="CdaR_GGDEF"/>
</dbReference>
<evidence type="ECO:0000256" key="3">
    <source>
        <dbReference type="ARBA" id="ARBA00023125"/>
    </source>
</evidence>
<accession>A0A0W7TPE8</accession>
<reference evidence="7 8" key="1">
    <citation type="submission" date="2015-10" db="EMBL/GenBank/DDBJ databases">
        <title>A novel member of the family Ruminococcaceae isolated from human faeces.</title>
        <authorList>
            <person name="Shkoporov A.N."/>
            <person name="Chaplin A.V."/>
            <person name="Motuzova O.V."/>
            <person name="Kafarskaia L.I."/>
            <person name="Efimov B.A."/>
        </authorList>
    </citation>
    <scope>NUCLEOTIDE SEQUENCE [LARGE SCALE GENOMIC DNA]</scope>
    <source>
        <strain evidence="7 8">668</strain>
    </source>
</reference>
<dbReference type="Pfam" id="PF00072">
    <property type="entry name" value="Response_reg"/>
    <property type="match status" value="1"/>
</dbReference>
<gene>
    <name evidence="7" type="ORF">ASJ35_12350</name>
</gene>
<protein>
    <recommendedName>
        <fullName evidence="1">Stage 0 sporulation protein A homolog</fullName>
    </recommendedName>
</protein>
<dbReference type="GO" id="GO:0000160">
    <property type="term" value="P:phosphorelay signal transduction system"/>
    <property type="evidence" value="ECO:0007669"/>
    <property type="project" value="InterPro"/>
</dbReference>
<dbReference type="PANTHER" id="PTHR42713">
    <property type="entry name" value="HISTIDINE KINASE-RELATED"/>
    <property type="match status" value="1"/>
</dbReference>
<keyword evidence="5" id="KW-0597">Phosphoprotein</keyword>
<dbReference type="GO" id="GO:0003677">
    <property type="term" value="F:DNA binding"/>
    <property type="evidence" value="ECO:0007669"/>
    <property type="project" value="UniProtKB-KW"/>
</dbReference>
<dbReference type="Pfam" id="PF17853">
    <property type="entry name" value="GGDEF_2"/>
    <property type="match status" value="1"/>
</dbReference>
<organism evidence="7 8">
    <name type="scientific">Ruthenibacterium lactatiformans</name>
    <dbReference type="NCBI Taxonomy" id="1550024"/>
    <lineage>
        <taxon>Bacteria</taxon>
        <taxon>Bacillati</taxon>
        <taxon>Bacillota</taxon>
        <taxon>Clostridia</taxon>
        <taxon>Eubacteriales</taxon>
        <taxon>Oscillospiraceae</taxon>
        <taxon>Ruthenibacterium</taxon>
    </lineage>
</organism>